<dbReference type="GO" id="GO:0005524">
    <property type="term" value="F:ATP binding"/>
    <property type="evidence" value="ECO:0007669"/>
    <property type="project" value="UniProtKB-UniRule"/>
</dbReference>
<dbReference type="STRING" id="492660.SAMN05192566_0852"/>
<evidence type="ECO:0000256" key="5">
    <source>
        <dbReference type="ARBA" id="ARBA00022840"/>
    </source>
</evidence>
<sequence length="398" mass="42661">MIGTPLSANATKVMLLGSGELGKEVIIALQRLGVEVIAVDRYENAPGHQVAHHSYAIDMTNAEALKALVDEVKPHYIVPEIEALNTQALAEIEAAGVTVVPTVRAVQLTMNREGIRRLVAEELGLPTSPYAFARSEAELQAAIDGGIGYPCFIKPTMSSSGKGQSRITQASEVKAAWEYAASGGRVNQGVVIVEGQIDFDYEITLLTVRAKNAAGQVETYFCAPIGHLQQQGDYIESWQPQAMHPKALQNAQEVTKKVTDALGGQGVFGVELFVKGEQVWFSEVSPRPHDTGMVTMCTQRLNEFELHARAILGLPVDVAQREVGASAVIYGGADSNALTYHGLEAAMTVPNSEIRLFGKPESFVRRRMGVALATADNTALARERAKQAASLVTPKAAG</sequence>
<feature type="binding site" evidence="7">
    <location>
        <begin position="194"/>
        <end position="197"/>
    </location>
    <ligand>
        <name>ATP</name>
        <dbReference type="ChEBI" id="CHEBI:30616"/>
    </ligand>
</feature>
<comment type="subunit">
    <text evidence="7">Homodimer.</text>
</comment>
<keyword evidence="6 7" id="KW-0460">Magnesium</keyword>
<protein>
    <recommendedName>
        <fullName evidence="7">Formate-dependent phosphoribosylglycinamide formyltransferase</fullName>
        <ecNumber evidence="7">6.3.1.21</ecNumber>
    </recommendedName>
    <alternativeName>
        <fullName evidence="7">5'-phosphoribosylglycinamide transformylase 2</fullName>
    </alternativeName>
    <alternativeName>
        <fullName evidence="7">Formate-dependent GAR transformylase</fullName>
    </alternativeName>
    <alternativeName>
        <fullName evidence="7">GAR transformylase 2</fullName>
        <shortName evidence="7">GART 2</shortName>
    </alternativeName>
    <alternativeName>
        <fullName evidence="7">Non-folate glycinamide ribonucleotide transformylase</fullName>
    </alternativeName>
    <alternativeName>
        <fullName evidence="7">Phosphoribosylglycinamide formyltransferase 2</fullName>
    </alternativeName>
</protein>
<keyword evidence="4 7" id="KW-0658">Purine biosynthesis</keyword>
<feature type="binding site" evidence="7">
    <location>
        <position position="290"/>
    </location>
    <ligand>
        <name>N(1)-(5-phospho-beta-D-ribosyl)glycinamide</name>
        <dbReference type="ChEBI" id="CHEBI:143788"/>
    </ligand>
</feature>
<comment type="similarity">
    <text evidence="7">Belongs to the PurK/PurT family.</text>
</comment>
<dbReference type="InterPro" id="IPR048740">
    <property type="entry name" value="PurT_C"/>
</dbReference>
<dbReference type="SUPFAM" id="SSF51246">
    <property type="entry name" value="Rudiment single hybrid motif"/>
    <property type="match status" value="1"/>
</dbReference>
<reference evidence="10" key="1">
    <citation type="submission" date="2016-10" db="EMBL/GenBank/DDBJ databases">
        <authorList>
            <person name="Varghese N."/>
            <person name="Submissions S."/>
        </authorList>
    </citation>
    <scope>NUCLEOTIDE SEQUENCE [LARGE SCALE GENOMIC DNA]</scope>
    <source>
        <strain evidence="10">CBMB127</strain>
    </source>
</reference>
<evidence type="ECO:0000256" key="6">
    <source>
        <dbReference type="ARBA" id="ARBA00022842"/>
    </source>
</evidence>
<dbReference type="Pfam" id="PF02222">
    <property type="entry name" value="ATP-grasp"/>
    <property type="match status" value="1"/>
</dbReference>
<feature type="binding site" evidence="7">
    <location>
        <begin position="20"/>
        <end position="21"/>
    </location>
    <ligand>
        <name>N(1)-(5-phospho-beta-D-ribosyl)glycinamide</name>
        <dbReference type="ChEBI" id="CHEBI:143788"/>
    </ligand>
</feature>
<dbReference type="EC" id="6.3.1.21" evidence="7"/>
<dbReference type="InterPro" id="IPR011054">
    <property type="entry name" value="Rudment_hybrid_motif"/>
</dbReference>
<dbReference type="GO" id="GO:0000287">
    <property type="term" value="F:magnesium ion binding"/>
    <property type="evidence" value="ECO:0007669"/>
    <property type="project" value="UniProtKB-UniRule"/>
</dbReference>
<dbReference type="UniPathway" id="UPA00074">
    <property type="reaction ID" value="UER00127"/>
</dbReference>
<keyword evidence="5 7" id="KW-0067">ATP-binding</keyword>
<dbReference type="InterPro" id="IPR005862">
    <property type="entry name" value="PurT"/>
</dbReference>
<dbReference type="GO" id="GO:0005829">
    <property type="term" value="C:cytosol"/>
    <property type="evidence" value="ECO:0007669"/>
    <property type="project" value="TreeGrafter"/>
</dbReference>
<evidence type="ECO:0000256" key="3">
    <source>
        <dbReference type="ARBA" id="ARBA00022741"/>
    </source>
</evidence>
<evidence type="ECO:0000313" key="9">
    <source>
        <dbReference type="EMBL" id="SDK31555.1"/>
    </source>
</evidence>
<dbReference type="GO" id="GO:0006189">
    <property type="term" value="P:'de novo' IMP biosynthetic process"/>
    <property type="evidence" value="ECO:0007669"/>
    <property type="project" value="UniProtKB-UniRule"/>
</dbReference>
<gene>
    <name evidence="7" type="primary">purT</name>
    <name evidence="9" type="ORF">SAMN05192566_0852</name>
</gene>
<feature type="binding site" evidence="7">
    <location>
        <begin position="159"/>
        <end position="164"/>
    </location>
    <ligand>
        <name>ATP</name>
        <dbReference type="ChEBI" id="CHEBI:30616"/>
    </ligand>
</feature>
<dbReference type="SUPFAM" id="SSF52440">
    <property type="entry name" value="PreATP-grasp domain"/>
    <property type="match status" value="1"/>
</dbReference>
<feature type="binding site" evidence="7">
    <location>
        <position position="271"/>
    </location>
    <ligand>
        <name>Mg(2+)</name>
        <dbReference type="ChEBI" id="CHEBI:18420"/>
    </ligand>
</feature>
<feature type="binding site" evidence="7">
    <location>
        <position position="112"/>
    </location>
    <ligand>
        <name>ATP</name>
        <dbReference type="ChEBI" id="CHEBI:30616"/>
    </ligand>
</feature>
<evidence type="ECO:0000259" key="8">
    <source>
        <dbReference type="PROSITE" id="PS50975"/>
    </source>
</evidence>
<keyword evidence="9" id="KW-0808">Transferase</keyword>
<keyword evidence="2 7" id="KW-0479">Metal-binding</keyword>
<dbReference type="PANTHER" id="PTHR43055">
    <property type="entry name" value="FORMATE-DEPENDENT PHOSPHORIBOSYLGLYCINAMIDE FORMYLTRANSFERASE"/>
    <property type="match status" value="1"/>
</dbReference>
<accession>A0A1G9AY51</accession>
<comment type="catalytic activity">
    <reaction evidence="7">
        <text>N(1)-(5-phospho-beta-D-ribosyl)glycinamide + formate + ATP = N(2)-formyl-N(1)-(5-phospho-beta-D-ribosyl)glycinamide + ADP + phosphate + H(+)</text>
        <dbReference type="Rhea" id="RHEA:24829"/>
        <dbReference type="ChEBI" id="CHEBI:15378"/>
        <dbReference type="ChEBI" id="CHEBI:15740"/>
        <dbReference type="ChEBI" id="CHEBI:30616"/>
        <dbReference type="ChEBI" id="CHEBI:43474"/>
        <dbReference type="ChEBI" id="CHEBI:143788"/>
        <dbReference type="ChEBI" id="CHEBI:147286"/>
        <dbReference type="ChEBI" id="CHEBI:456216"/>
        <dbReference type="EC" id="6.3.1.21"/>
    </reaction>
</comment>
<dbReference type="Gene3D" id="3.30.470.20">
    <property type="entry name" value="ATP-grasp fold, B domain"/>
    <property type="match status" value="1"/>
</dbReference>
<name>A0A1G9AY51_9PROT</name>
<dbReference type="EMBL" id="FNFX01000002">
    <property type="protein sequence ID" value="SDK31555.1"/>
    <property type="molecule type" value="Genomic_DNA"/>
</dbReference>
<comment type="function">
    <text evidence="7">Involved in the de novo purine biosynthesis. Catalyzes the transfer of formate to 5-phospho-ribosyl-glycinamide (GAR), producing 5-phospho-ribosyl-N-formylglycinamide (FGAR). Formate is provided by PurU via hydrolysis of 10-formyl-tetrahydrofolate.</text>
</comment>
<evidence type="ECO:0000256" key="4">
    <source>
        <dbReference type="ARBA" id="ARBA00022755"/>
    </source>
</evidence>
<dbReference type="RefSeq" id="WP_091471377.1">
    <property type="nucleotide sequence ID" value="NZ_FNFX01000002.1"/>
</dbReference>
<dbReference type="NCBIfam" id="TIGR01142">
    <property type="entry name" value="purT"/>
    <property type="match status" value="1"/>
</dbReference>
<organism evidence="9 10">
    <name type="scientific">Methylophilus rhizosphaerae</name>
    <dbReference type="NCBI Taxonomy" id="492660"/>
    <lineage>
        <taxon>Bacteria</taxon>
        <taxon>Pseudomonadati</taxon>
        <taxon>Pseudomonadota</taxon>
        <taxon>Betaproteobacteria</taxon>
        <taxon>Nitrosomonadales</taxon>
        <taxon>Methylophilaceae</taxon>
        <taxon>Methylophilus</taxon>
    </lineage>
</organism>
<feature type="binding site" evidence="7">
    <location>
        <position position="154"/>
    </location>
    <ligand>
        <name>ATP</name>
        <dbReference type="ChEBI" id="CHEBI:30616"/>
    </ligand>
</feature>
<dbReference type="Proteomes" id="UP000198629">
    <property type="component" value="Unassembled WGS sequence"/>
</dbReference>
<dbReference type="PROSITE" id="PS50975">
    <property type="entry name" value="ATP_GRASP"/>
    <property type="match status" value="1"/>
</dbReference>
<dbReference type="InterPro" id="IPR011761">
    <property type="entry name" value="ATP-grasp"/>
</dbReference>
<dbReference type="SUPFAM" id="SSF56059">
    <property type="entry name" value="Glutathione synthetase ATP-binding domain-like"/>
    <property type="match status" value="1"/>
</dbReference>
<dbReference type="InterPro" id="IPR003135">
    <property type="entry name" value="ATP-grasp_carboxylate-amine"/>
</dbReference>
<feature type="binding site" evidence="7">
    <location>
        <position position="202"/>
    </location>
    <ligand>
        <name>ATP</name>
        <dbReference type="ChEBI" id="CHEBI:30616"/>
    </ligand>
</feature>
<dbReference type="Pfam" id="PF21244">
    <property type="entry name" value="PurT_C"/>
    <property type="match status" value="1"/>
</dbReference>
<comment type="pathway">
    <text evidence="7">Purine metabolism; IMP biosynthesis via de novo pathway; N(2)-formyl-N(1)-(5-phospho-D-ribosyl)glycinamide from N(1)-(5-phospho-D-ribosyl)glycinamide (formate route): step 1/1.</text>
</comment>
<dbReference type="NCBIfam" id="NF006766">
    <property type="entry name" value="PRK09288.1"/>
    <property type="match status" value="1"/>
</dbReference>
<evidence type="ECO:0000256" key="2">
    <source>
        <dbReference type="ARBA" id="ARBA00022723"/>
    </source>
</evidence>
<dbReference type="OrthoDB" id="9804625at2"/>
<dbReference type="InterPro" id="IPR054350">
    <property type="entry name" value="PurT/PurK_preATP-grasp"/>
</dbReference>
<keyword evidence="3 7" id="KW-0547">Nucleotide-binding</keyword>
<dbReference type="AlphaFoldDB" id="A0A1G9AY51"/>
<dbReference type="GO" id="GO:0004644">
    <property type="term" value="F:phosphoribosylglycinamide formyltransferase activity"/>
    <property type="evidence" value="ECO:0007669"/>
    <property type="project" value="UniProtKB-UniRule"/>
</dbReference>
<evidence type="ECO:0000313" key="10">
    <source>
        <dbReference type="Proteomes" id="UP000198629"/>
    </source>
</evidence>
<dbReference type="Pfam" id="PF22660">
    <property type="entry name" value="RS_preATP-grasp-like"/>
    <property type="match status" value="1"/>
</dbReference>
<feature type="binding site" evidence="7">
    <location>
        <position position="80"/>
    </location>
    <ligand>
        <name>N(1)-(5-phospho-beta-D-ribosyl)glycinamide</name>
        <dbReference type="ChEBI" id="CHEBI:143788"/>
    </ligand>
</feature>
<feature type="binding site" evidence="7">
    <location>
        <begin position="366"/>
        <end position="367"/>
    </location>
    <ligand>
        <name>N(1)-(5-phospho-beta-D-ribosyl)glycinamide</name>
        <dbReference type="ChEBI" id="CHEBI:143788"/>
    </ligand>
</feature>
<dbReference type="HAMAP" id="MF_01643">
    <property type="entry name" value="PurT"/>
    <property type="match status" value="1"/>
</dbReference>
<feature type="binding site" evidence="7">
    <location>
        <position position="359"/>
    </location>
    <ligand>
        <name>N(1)-(5-phospho-beta-D-ribosyl)glycinamide</name>
        <dbReference type="ChEBI" id="CHEBI:143788"/>
    </ligand>
</feature>
<proteinExistence type="inferred from homology"/>
<dbReference type="PANTHER" id="PTHR43055:SF1">
    <property type="entry name" value="FORMATE-DEPENDENT PHOSPHORIBOSYLGLYCINAMIDE FORMYLTRANSFERASE"/>
    <property type="match status" value="1"/>
</dbReference>
<evidence type="ECO:0000256" key="1">
    <source>
        <dbReference type="ARBA" id="ARBA00022598"/>
    </source>
</evidence>
<dbReference type="InterPro" id="IPR013815">
    <property type="entry name" value="ATP_grasp_subdomain_1"/>
</dbReference>
<dbReference type="Gene3D" id="3.40.50.20">
    <property type="match status" value="1"/>
</dbReference>
<dbReference type="InterPro" id="IPR016185">
    <property type="entry name" value="PreATP-grasp_dom_sf"/>
</dbReference>
<evidence type="ECO:0000256" key="7">
    <source>
        <dbReference type="HAMAP-Rule" id="MF_01643"/>
    </source>
</evidence>
<keyword evidence="1 7" id="KW-0436">Ligase</keyword>
<dbReference type="GO" id="GO:0043815">
    <property type="term" value="F:phosphoribosylglycinamide formyltransferase 2 activity"/>
    <property type="evidence" value="ECO:0007669"/>
    <property type="project" value="UniProtKB-UniRule"/>
</dbReference>
<keyword evidence="10" id="KW-1185">Reference proteome</keyword>
<dbReference type="Gene3D" id="3.30.1490.20">
    <property type="entry name" value="ATP-grasp fold, A domain"/>
    <property type="match status" value="1"/>
</dbReference>
<feature type="domain" description="ATP-grasp" evidence="8">
    <location>
        <begin position="117"/>
        <end position="312"/>
    </location>
</feature>
<feature type="binding site" evidence="7">
    <location>
        <position position="283"/>
    </location>
    <ligand>
        <name>Mg(2+)</name>
        <dbReference type="ChEBI" id="CHEBI:18420"/>
    </ligand>
</feature>